<dbReference type="InterPro" id="IPR045339">
    <property type="entry name" value="DUF6534"/>
</dbReference>
<sequence>MSNTTSVAAGLGPGLTYTPILFGGALALLLSGIVAVQCIIFFKLYPDESRWKTWMVRLVWIIDISHTTFILVALYDYFVRHFGDTSFTAWIPWSIAFTILFTTIQTCIVHLFYAAKIYRSSGKNLWITVPIITLALARQIAAVAATFEMFHYRRWQAFGDPDHLGPRLLFTIGLSLSGITDALITVCLCYYLRKIRILSSSSVMNGVLDTLTLYTLENGLITCLMTVGALCFWLFIPGSALSLSLHFVIGKLYPNSLLVLLNTRKELREMHAGDQGIHFEIAHDHHLAHYYAHFPHRAPASHKLQRSTSETPLPVHHAHATYLPKFKIHHPQPKPKAVTRSASRATRNRNSATLTAVSGDGAEPTSLRNASLNWRQLP</sequence>
<feature type="transmembrane region" description="Helical" evidence="2">
    <location>
        <begin position="242"/>
        <end position="261"/>
    </location>
</feature>
<accession>A0AAD2HHD6</accession>
<organism evidence="4 5">
    <name type="scientific">Mycena citricolor</name>
    <dbReference type="NCBI Taxonomy" id="2018698"/>
    <lineage>
        <taxon>Eukaryota</taxon>
        <taxon>Fungi</taxon>
        <taxon>Dikarya</taxon>
        <taxon>Basidiomycota</taxon>
        <taxon>Agaricomycotina</taxon>
        <taxon>Agaricomycetes</taxon>
        <taxon>Agaricomycetidae</taxon>
        <taxon>Agaricales</taxon>
        <taxon>Marasmiineae</taxon>
        <taxon>Mycenaceae</taxon>
        <taxon>Mycena</taxon>
    </lineage>
</organism>
<comment type="caution">
    <text evidence="4">The sequence shown here is derived from an EMBL/GenBank/DDBJ whole genome shotgun (WGS) entry which is preliminary data.</text>
</comment>
<feature type="transmembrane region" description="Helical" evidence="2">
    <location>
        <begin position="125"/>
        <end position="147"/>
    </location>
</feature>
<evidence type="ECO:0000259" key="3">
    <source>
        <dbReference type="Pfam" id="PF20152"/>
    </source>
</evidence>
<evidence type="ECO:0000313" key="5">
    <source>
        <dbReference type="Proteomes" id="UP001295794"/>
    </source>
</evidence>
<evidence type="ECO:0000313" key="4">
    <source>
        <dbReference type="EMBL" id="CAK5274850.1"/>
    </source>
</evidence>
<dbReference type="PANTHER" id="PTHR40465">
    <property type="entry name" value="CHROMOSOME 1, WHOLE GENOME SHOTGUN SEQUENCE"/>
    <property type="match status" value="1"/>
</dbReference>
<name>A0AAD2HHD6_9AGAR</name>
<keyword evidence="2" id="KW-0812">Transmembrane</keyword>
<dbReference type="Pfam" id="PF20152">
    <property type="entry name" value="DUF6534"/>
    <property type="match status" value="1"/>
</dbReference>
<dbReference type="EMBL" id="CAVNYO010000403">
    <property type="protein sequence ID" value="CAK5274850.1"/>
    <property type="molecule type" value="Genomic_DNA"/>
</dbReference>
<evidence type="ECO:0000256" key="2">
    <source>
        <dbReference type="SAM" id="Phobius"/>
    </source>
</evidence>
<feature type="transmembrane region" description="Helical" evidence="2">
    <location>
        <begin position="90"/>
        <end position="113"/>
    </location>
</feature>
<keyword evidence="5" id="KW-1185">Reference proteome</keyword>
<evidence type="ECO:0000256" key="1">
    <source>
        <dbReference type="SAM" id="MobiDB-lite"/>
    </source>
</evidence>
<feature type="transmembrane region" description="Helical" evidence="2">
    <location>
        <begin position="54"/>
        <end position="78"/>
    </location>
</feature>
<dbReference type="PANTHER" id="PTHR40465:SF1">
    <property type="entry name" value="DUF6534 DOMAIN-CONTAINING PROTEIN"/>
    <property type="match status" value="1"/>
</dbReference>
<feature type="transmembrane region" description="Helical" evidence="2">
    <location>
        <begin position="20"/>
        <end position="42"/>
    </location>
</feature>
<feature type="domain" description="DUF6534" evidence="3">
    <location>
        <begin position="179"/>
        <end position="265"/>
    </location>
</feature>
<feature type="compositionally biased region" description="Polar residues" evidence="1">
    <location>
        <begin position="366"/>
        <end position="378"/>
    </location>
</feature>
<protein>
    <recommendedName>
        <fullName evidence="3">DUF6534 domain-containing protein</fullName>
    </recommendedName>
</protein>
<reference evidence="4" key="1">
    <citation type="submission" date="2023-11" db="EMBL/GenBank/DDBJ databases">
        <authorList>
            <person name="De Vega J J."/>
            <person name="De Vega J J."/>
        </authorList>
    </citation>
    <scope>NUCLEOTIDE SEQUENCE</scope>
</reference>
<dbReference type="Proteomes" id="UP001295794">
    <property type="component" value="Unassembled WGS sequence"/>
</dbReference>
<dbReference type="AlphaFoldDB" id="A0AAD2HHD6"/>
<keyword evidence="2" id="KW-1133">Transmembrane helix</keyword>
<gene>
    <name evidence="4" type="ORF">MYCIT1_LOCUS22206</name>
</gene>
<feature type="region of interest" description="Disordered" evidence="1">
    <location>
        <begin position="329"/>
        <end position="378"/>
    </location>
</feature>
<feature type="compositionally biased region" description="Low complexity" evidence="1">
    <location>
        <begin position="339"/>
        <end position="353"/>
    </location>
</feature>
<feature type="transmembrane region" description="Helical" evidence="2">
    <location>
        <begin position="167"/>
        <end position="192"/>
    </location>
</feature>
<proteinExistence type="predicted"/>
<feature type="transmembrane region" description="Helical" evidence="2">
    <location>
        <begin position="213"/>
        <end position="236"/>
    </location>
</feature>
<keyword evidence="2" id="KW-0472">Membrane</keyword>